<feature type="transmembrane region" description="Helical" evidence="1">
    <location>
        <begin position="880"/>
        <end position="899"/>
    </location>
</feature>
<feature type="transmembrane region" description="Helical" evidence="1">
    <location>
        <begin position="370"/>
        <end position="390"/>
    </location>
</feature>
<dbReference type="Gene3D" id="3.30.70.1440">
    <property type="entry name" value="Multidrug efflux transporter AcrB pore domain"/>
    <property type="match status" value="1"/>
</dbReference>
<dbReference type="PRINTS" id="PR00702">
    <property type="entry name" value="ACRIFLAVINRP"/>
</dbReference>
<comment type="caution">
    <text evidence="2">The sequence shown here is derived from an EMBL/GenBank/DDBJ whole genome shotgun (WGS) entry which is preliminary data.</text>
</comment>
<dbReference type="Gene3D" id="1.20.1640.10">
    <property type="entry name" value="Multidrug efflux transporter AcrB transmembrane domain"/>
    <property type="match status" value="2"/>
</dbReference>
<feature type="transmembrane region" description="Helical" evidence="1">
    <location>
        <begin position="451"/>
        <end position="471"/>
    </location>
</feature>
<feature type="transmembrane region" description="Helical" evidence="1">
    <location>
        <begin position="343"/>
        <end position="363"/>
    </location>
</feature>
<sequence>MNGSSKQQHRGLSSFSIRRPVGILMLTSVVLVLGTFFLARLPLDLLPSIIYPQIRASVNDRGVEPEVLEETVAKPLEAALATTEDLVRLETEVQEGRVGVNLHFSYGTNIDFALQDASKNLDRARGNLPEEADPPMIFKFDPSQMPVYEVAFSSSSRSLVNLRDWVEYRLRPQLLTVEGIASVDVAGGLVREIQVILDQERLRSYGLTVSQVIEAIRAANQDVAAGRVSSPSREVVGKTAGKFRNVKDVESVLLPVAEGGRIPLSEIALVQDTHREQRLWARLDGLPAVKVSIRKQPNANTMAVADQVDERLSRLAGAGFIPGDIQFQTIQNQADFISSSVGAVRNAALIGAGLAMFIVLLFLGSLRKTFIIGLAIPIAVLATFTMMGLGKLTLNIMTLGGLALGVGLLIDNSIVMLENIFRHYEGGNKDPEDAAHVGAAEVQSAVVASTATNLAAVVPFLLISGLAALIFRELILTISFAILASLLVALTVVPMLSAQLAKVRFSSGLSRWKLVAGFDRTVNRLRLGYRRVAPVLVIRWRWAVLFGAAAALAGIFFWTRGLPTEFLPQVDDGNVSVRITLPPGASAQETNRVTIEVEGLIAGMPDVRGVFATAGGFLWGGSTSERSGSGSIDVILAPKSERGGSADSWVRALQAKINERGFPGARIFVRPPRIRGLRTSTSGSAVSLDIQGDDLVELQQIGDEIMLLLRDVPGLENLEPSAEEASPELSIELDRERASYLGLSVAAVGQTIRTALDGTVATQFTSSNQEYDLRVMFPRERFTSSEELGSIALFPGREGDAPVYLRDIATVRNTLGPTTILRENQNRVLRLTGDVISEVASVGEVNNEIRARLAELRLPDGIAVLVGGEEESIRENNRQLTIVVLLAVFLVFVVMAVQYESMVNPLVILIAIPMSLVGVGGILRVTGTPLSAPVLLGVILLAGIVVNNAILLVEYTERGRRERGLTREQAVVEAGAVRLRPILMTTITTLCGMSPLALGIGQGSELMRPLAIAVVGGLSMSTLLTLFVVPSAYLIINKAAERLGSWLTGRRRTGGEAPSGSEIR</sequence>
<accession>A0A948W6N0</accession>
<protein>
    <submittedName>
        <fullName evidence="2">Efflux RND transporter permease subunit</fullName>
    </submittedName>
</protein>
<dbReference type="AlphaFoldDB" id="A0A948W6N0"/>
<dbReference type="Gene3D" id="3.30.2090.10">
    <property type="entry name" value="Multidrug efflux transporter AcrB TolC docking domain, DN and DC subdomains"/>
    <property type="match status" value="2"/>
</dbReference>
<gene>
    <name evidence="2" type="ORF">KJ970_07810</name>
</gene>
<keyword evidence="1" id="KW-0472">Membrane</keyword>
<reference evidence="2" key="1">
    <citation type="submission" date="2021-05" db="EMBL/GenBank/DDBJ databases">
        <title>Energy efficiency and biological interactions define the core microbiome of deep oligotrophic groundwater.</title>
        <authorList>
            <person name="Mehrshad M."/>
            <person name="Lopez-Fernandez M."/>
            <person name="Bell E."/>
            <person name="Bernier-Latmani R."/>
            <person name="Bertilsson S."/>
            <person name="Dopson M."/>
        </authorList>
    </citation>
    <scope>NUCLEOTIDE SEQUENCE</scope>
    <source>
        <strain evidence="2">Modern_marine.mb.64</strain>
    </source>
</reference>
<feature type="transmembrane region" description="Helical" evidence="1">
    <location>
        <begin position="977"/>
        <end position="998"/>
    </location>
</feature>
<feature type="transmembrane region" description="Helical" evidence="1">
    <location>
        <begin position="396"/>
        <end position="417"/>
    </location>
</feature>
<dbReference type="SUPFAM" id="SSF82714">
    <property type="entry name" value="Multidrug efflux transporter AcrB TolC docking domain, DN and DC subdomains"/>
    <property type="match status" value="2"/>
</dbReference>
<dbReference type="GO" id="GO:0042910">
    <property type="term" value="F:xenobiotic transmembrane transporter activity"/>
    <property type="evidence" value="ECO:0007669"/>
    <property type="project" value="TreeGrafter"/>
</dbReference>
<feature type="transmembrane region" description="Helical" evidence="1">
    <location>
        <begin position="932"/>
        <end position="956"/>
    </location>
</feature>
<feature type="transmembrane region" description="Helical" evidence="1">
    <location>
        <begin position="540"/>
        <end position="559"/>
    </location>
</feature>
<keyword evidence="1" id="KW-1133">Transmembrane helix</keyword>
<dbReference type="InterPro" id="IPR001036">
    <property type="entry name" value="Acrflvin-R"/>
</dbReference>
<dbReference type="Gene3D" id="3.30.70.1320">
    <property type="entry name" value="Multidrug efflux transporter AcrB pore domain like"/>
    <property type="match status" value="1"/>
</dbReference>
<dbReference type="GO" id="GO:0005886">
    <property type="term" value="C:plasma membrane"/>
    <property type="evidence" value="ECO:0007669"/>
    <property type="project" value="TreeGrafter"/>
</dbReference>
<dbReference type="Gene3D" id="3.30.70.1430">
    <property type="entry name" value="Multidrug efflux transporter AcrB pore domain"/>
    <property type="match status" value="2"/>
</dbReference>
<evidence type="ECO:0000256" key="1">
    <source>
        <dbReference type="SAM" id="Phobius"/>
    </source>
</evidence>
<dbReference type="EMBL" id="JAHJDP010000037">
    <property type="protein sequence ID" value="MBU2690821.1"/>
    <property type="molecule type" value="Genomic_DNA"/>
</dbReference>
<feature type="transmembrane region" description="Helical" evidence="1">
    <location>
        <begin position="21"/>
        <end position="43"/>
    </location>
</feature>
<feature type="transmembrane region" description="Helical" evidence="1">
    <location>
        <begin position="906"/>
        <end position="926"/>
    </location>
</feature>
<dbReference type="Proteomes" id="UP000777784">
    <property type="component" value="Unassembled WGS sequence"/>
</dbReference>
<organism evidence="2 3">
    <name type="scientific">Eiseniibacteriota bacterium</name>
    <dbReference type="NCBI Taxonomy" id="2212470"/>
    <lineage>
        <taxon>Bacteria</taxon>
        <taxon>Candidatus Eiseniibacteriota</taxon>
    </lineage>
</organism>
<name>A0A948W6N0_UNCEI</name>
<proteinExistence type="predicted"/>
<feature type="transmembrane region" description="Helical" evidence="1">
    <location>
        <begin position="1010"/>
        <end position="1036"/>
    </location>
</feature>
<dbReference type="SUPFAM" id="SSF82866">
    <property type="entry name" value="Multidrug efflux transporter AcrB transmembrane domain"/>
    <property type="match status" value="2"/>
</dbReference>
<evidence type="ECO:0000313" key="3">
    <source>
        <dbReference type="Proteomes" id="UP000777784"/>
    </source>
</evidence>
<dbReference type="PANTHER" id="PTHR32063:SF0">
    <property type="entry name" value="SWARMING MOTILITY PROTEIN SWRC"/>
    <property type="match status" value="1"/>
</dbReference>
<dbReference type="PANTHER" id="PTHR32063">
    <property type="match status" value="1"/>
</dbReference>
<feature type="transmembrane region" description="Helical" evidence="1">
    <location>
        <begin position="477"/>
        <end position="501"/>
    </location>
</feature>
<dbReference type="InterPro" id="IPR027463">
    <property type="entry name" value="AcrB_DN_DC_subdom"/>
</dbReference>
<keyword evidence="1" id="KW-0812">Transmembrane</keyword>
<evidence type="ECO:0000313" key="2">
    <source>
        <dbReference type="EMBL" id="MBU2690821.1"/>
    </source>
</evidence>
<dbReference type="Pfam" id="PF00873">
    <property type="entry name" value="ACR_tran"/>
    <property type="match status" value="1"/>
</dbReference>
<dbReference type="SUPFAM" id="SSF82693">
    <property type="entry name" value="Multidrug efflux transporter AcrB pore domain, PN1, PN2, PC1 and PC2 subdomains"/>
    <property type="match status" value="3"/>
</dbReference>